<feature type="transmembrane region" description="Helical" evidence="2">
    <location>
        <begin position="6"/>
        <end position="24"/>
    </location>
</feature>
<reference evidence="3 4" key="1">
    <citation type="journal article" date="2006" name="Int. J. Syst. Evol. Microbiol.">
        <title>Costertonia aggregata gen. nov., sp. nov., a mesophilic marine bacterium of the family Flavobacteriaceae, isolated from a mature biofilm.</title>
        <authorList>
            <person name="Kwon K.K."/>
            <person name="Lee Y.K."/>
            <person name="Lee H.K."/>
        </authorList>
    </citation>
    <scope>NUCLEOTIDE SEQUENCE [LARGE SCALE GENOMIC DNA]</scope>
    <source>
        <strain evidence="3 4">KCCM 42265</strain>
    </source>
</reference>
<evidence type="ECO:0000256" key="2">
    <source>
        <dbReference type="SAM" id="Phobius"/>
    </source>
</evidence>
<gene>
    <name evidence="3" type="ORF">HYG79_11345</name>
</gene>
<dbReference type="AlphaFoldDB" id="A0A7H9AR25"/>
<proteinExistence type="predicted"/>
<dbReference type="EMBL" id="CP058595">
    <property type="protein sequence ID" value="QLG45918.1"/>
    <property type="molecule type" value="Genomic_DNA"/>
</dbReference>
<sequence length="139" mass="16635">MEYTQIIALSTSIIGIVFAIYTFWTKKKVEDKFKNILKEKRQKLEKELIELSKQHIEKKLKTDLEYQSKMNDLVIKIYKKELDNIQEKFKYELLVELNKKEKQILEESLEQKYLSGQVDYLNKLIHMSGSTKSIELENE</sequence>
<keyword evidence="4" id="KW-1185">Reference proteome</keyword>
<name>A0A7H9AR25_9FLAO</name>
<dbReference type="RefSeq" id="WP_179242204.1">
    <property type="nucleotide sequence ID" value="NZ_CP058595.1"/>
</dbReference>
<evidence type="ECO:0000256" key="1">
    <source>
        <dbReference type="SAM" id="Coils"/>
    </source>
</evidence>
<accession>A0A7H9AR25</accession>
<keyword evidence="1" id="KW-0175">Coiled coil</keyword>
<evidence type="ECO:0000313" key="4">
    <source>
        <dbReference type="Proteomes" id="UP000509302"/>
    </source>
</evidence>
<dbReference type="Proteomes" id="UP000509302">
    <property type="component" value="Chromosome"/>
</dbReference>
<organism evidence="3 4">
    <name type="scientific">Costertonia aggregata</name>
    <dbReference type="NCBI Taxonomy" id="343403"/>
    <lineage>
        <taxon>Bacteria</taxon>
        <taxon>Pseudomonadati</taxon>
        <taxon>Bacteroidota</taxon>
        <taxon>Flavobacteriia</taxon>
        <taxon>Flavobacteriales</taxon>
        <taxon>Flavobacteriaceae</taxon>
        <taxon>Costertonia</taxon>
    </lineage>
</organism>
<dbReference type="KEGG" id="cagg:HYG79_11345"/>
<evidence type="ECO:0000313" key="3">
    <source>
        <dbReference type="EMBL" id="QLG45918.1"/>
    </source>
</evidence>
<keyword evidence="2" id="KW-0812">Transmembrane</keyword>
<protein>
    <submittedName>
        <fullName evidence="3">Uncharacterized protein</fullName>
    </submittedName>
</protein>
<keyword evidence="2" id="KW-1133">Transmembrane helix</keyword>
<feature type="coiled-coil region" evidence="1">
    <location>
        <begin position="26"/>
        <end position="61"/>
    </location>
</feature>
<keyword evidence="2" id="KW-0472">Membrane</keyword>